<evidence type="ECO:0000256" key="8">
    <source>
        <dbReference type="ARBA" id="ARBA00023239"/>
    </source>
</evidence>
<feature type="transmembrane region" description="Helical" evidence="11">
    <location>
        <begin position="181"/>
        <end position="200"/>
    </location>
</feature>
<dbReference type="PANTHER" id="PTHR42690:SF1">
    <property type="entry name" value="THREONINE SYNTHASE-LIKE 2"/>
    <property type="match status" value="1"/>
</dbReference>
<evidence type="ECO:0000256" key="1">
    <source>
        <dbReference type="ARBA" id="ARBA00001933"/>
    </source>
</evidence>
<dbReference type="PROSITE" id="PS00165">
    <property type="entry name" value="DEHYDRATASE_SER_THR"/>
    <property type="match status" value="1"/>
</dbReference>
<dbReference type="InterPro" id="IPR000634">
    <property type="entry name" value="Ser/Thr_deHydtase_PyrdxlP-BS"/>
</dbReference>
<protein>
    <recommendedName>
        <fullName evidence="4">threonine synthase</fullName>
        <ecNumber evidence="4">4.2.3.1</ecNumber>
    </recommendedName>
</protein>
<dbReference type="EC" id="4.2.3.1" evidence="4"/>
<dbReference type="GO" id="GO:0004795">
    <property type="term" value="F:threonine synthase activity"/>
    <property type="evidence" value="ECO:0007669"/>
    <property type="project" value="UniProtKB-EC"/>
</dbReference>
<dbReference type="GO" id="GO:0030170">
    <property type="term" value="F:pyridoxal phosphate binding"/>
    <property type="evidence" value="ECO:0007669"/>
    <property type="project" value="InterPro"/>
</dbReference>
<feature type="transmembrane region" description="Helical" evidence="11">
    <location>
        <begin position="119"/>
        <end position="140"/>
    </location>
</feature>
<feature type="region of interest" description="Disordered" evidence="10">
    <location>
        <begin position="84"/>
        <end position="113"/>
    </location>
</feature>
<evidence type="ECO:0000256" key="4">
    <source>
        <dbReference type="ARBA" id="ARBA00013028"/>
    </source>
</evidence>
<dbReference type="SUPFAM" id="SSF53686">
    <property type="entry name" value="Tryptophan synthase beta subunit-like PLP-dependent enzymes"/>
    <property type="match status" value="1"/>
</dbReference>
<evidence type="ECO:0000256" key="11">
    <source>
        <dbReference type="SAM" id="Phobius"/>
    </source>
</evidence>
<comment type="cofactor">
    <cofactor evidence="1 9">
        <name>pyridoxal 5'-phosphate</name>
        <dbReference type="ChEBI" id="CHEBI:597326"/>
    </cofactor>
</comment>
<organism evidence="14 15">
    <name type="scientific">Perkinsus olseni</name>
    <name type="common">Perkinsus atlanticus</name>
    <dbReference type="NCBI Taxonomy" id="32597"/>
    <lineage>
        <taxon>Eukaryota</taxon>
        <taxon>Sar</taxon>
        <taxon>Alveolata</taxon>
        <taxon>Perkinsozoa</taxon>
        <taxon>Perkinsea</taxon>
        <taxon>Perkinsida</taxon>
        <taxon>Perkinsidae</taxon>
        <taxon>Perkinsus</taxon>
    </lineage>
</organism>
<evidence type="ECO:0000256" key="6">
    <source>
        <dbReference type="ARBA" id="ARBA00022697"/>
    </source>
</evidence>
<name>A0A7J6PZC0_PEROL</name>
<dbReference type="NCBIfam" id="TIGR00260">
    <property type="entry name" value="thrC"/>
    <property type="match status" value="1"/>
</dbReference>
<evidence type="ECO:0000256" key="5">
    <source>
        <dbReference type="ARBA" id="ARBA00022605"/>
    </source>
</evidence>
<dbReference type="Proteomes" id="UP000553632">
    <property type="component" value="Unassembled WGS sequence"/>
</dbReference>
<keyword evidence="15" id="KW-1185">Reference proteome</keyword>
<dbReference type="InterPro" id="IPR037158">
    <property type="entry name" value="Thr_synth_N_sf"/>
</dbReference>
<comment type="similarity">
    <text evidence="3">Belongs to the threonine synthase family.</text>
</comment>
<dbReference type="AlphaFoldDB" id="A0A7J6PZC0"/>
<keyword evidence="7 9" id="KW-0663">Pyridoxal phosphate</keyword>
<feature type="domain" description="Threonine synthase N-terminal" evidence="13">
    <location>
        <begin position="289"/>
        <end position="367"/>
    </location>
</feature>
<feature type="transmembrane region" description="Helical" evidence="11">
    <location>
        <begin position="212"/>
        <end position="233"/>
    </location>
</feature>
<dbReference type="PANTHER" id="PTHR42690">
    <property type="entry name" value="THREONINE SYNTHASE FAMILY MEMBER"/>
    <property type="match status" value="1"/>
</dbReference>
<evidence type="ECO:0000313" key="15">
    <source>
        <dbReference type="Proteomes" id="UP000553632"/>
    </source>
</evidence>
<dbReference type="Pfam" id="PF00291">
    <property type="entry name" value="PALP"/>
    <property type="match status" value="1"/>
</dbReference>
<evidence type="ECO:0000313" key="14">
    <source>
        <dbReference type="EMBL" id="KAF4701403.1"/>
    </source>
</evidence>
<dbReference type="UniPathway" id="UPA00050">
    <property type="reaction ID" value="UER00065"/>
</dbReference>
<keyword evidence="11" id="KW-0812">Transmembrane</keyword>
<evidence type="ECO:0000259" key="12">
    <source>
        <dbReference type="Pfam" id="PF00291"/>
    </source>
</evidence>
<keyword evidence="6" id="KW-0791">Threonine biosynthesis</keyword>
<evidence type="ECO:0000256" key="7">
    <source>
        <dbReference type="ARBA" id="ARBA00022898"/>
    </source>
</evidence>
<evidence type="ECO:0000256" key="3">
    <source>
        <dbReference type="ARBA" id="ARBA00005517"/>
    </source>
</evidence>
<keyword evidence="5" id="KW-0028">Amino-acid biosynthesis</keyword>
<dbReference type="Gene3D" id="3.40.50.1100">
    <property type="match status" value="2"/>
</dbReference>
<dbReference type="InterPro" id="IPR004450">
    <property type="entry name" value="Thr_synthase-like"/>
</dbReference>
<dbReference type="EMBL" id="JABANO010036683">
    <property type="protein sequence ID" value="KAF4701403.1"/>
    <property type="molecule type" value="Genomic_DNA"/>
</dbReference>
<dbReference type="GO" id="GO:0009088">
    <property type="term" value="P:threonine biosynthetic process"/>
    <property type="evidence" value="ECO:0007669"/>
    <property type="project" value="UniProtKB-UniPathway"/>
</dbReference>
<comment type="pathway">
    <text evidence="2">Amino-acid biosynthesis; L-threonine biosynthesis; L-threonine from L-aspartate: step 5/5.</text>
</comment>
<accession>A0A7J6PZC0</accession>
<evidence type="ECO:0000256" key="10">
    <source>
        <dbReference type="SAM" id="MobiDB-lite"/>
    </source>
</evidence>
<keyword evidence="11" id="KW-0472">Membrane</keyword>
<sequence>MCHVDMYVEAHDELKFSQGQYAVSTIHSALEFWRQPHAECREFDIHTPEEEEAKAEDSSEDDKGMFDKSSSIFEACLWAGSDQPRPVLGHSANRMPSIRRSRRQQRQQQNRKELRSTTVTLLTLLSCYIGTSTLLFATGFHDLAETNVPAQLSTVGSLRGRLTPPRVVTPPKLPPYSPPLFGVWAVSAVSGVLLLSAAVGRSGGASRLARPLAAVAFLVNIGVVLRLAKWSMSLSSFLTWLFTLGVVSPEMPLAWKLYAGAGALTQPLLATLRKSSAQVYHNSTIYMFYKSTRGKDTNVSFVDAVLQGLGSDGGLLIPEQVPKITPQEWEEWRTLAYRPLACRVLRKFISPTEISDGELQKLVEDAYGNFRDHELTPVKRVGEQYVLELFHGPTFAFKDLALQLLGPLFELCLERKHKQLLILGATSGDTGSAAIAGVKGRKNIKCVILYPHGRTSKIQELQMTTTADENIHCLAVKGNFDDCQNIVKGIMNSPLKEELSIGAVNSINWARILAQIVYYAYATARIQEKENCSLVDFVVPTGNFGDILAGYYCRMMGAPIGRLVIASNQNDILPKFFETGTYSYHDEVLPSLSPSMDIAISSNFERFLYYLFEGDTKRLNEKIKDLRTKKAFSVTPPELDRARQEFAAYCVDEENTKKCVAKVFRDAGYLLCPHS</sequence>
<dbReference type="InterPro" id="IPR036052">
    <property type="entry name" value="TrpB-like_PALP_sf"/>
</dbReference>
<dbReference type="Pfam" id="PF14821">
    <property type="entry name" value="Thr_synth_N"/>
    <property type="match status" value="1"/>
</dbReference>
<keyword evidence="8" id="KW-0456">Lyase</keyword>
<dbReference type="InterPro" id="IPR051166">
    <property type="entry name" value="Threonine_Synthase"/>
</dbReference>
<dbReference type="Gene3D" id="3.90.1380.10">
    <property type="entry name" value="Threonine synthase, N-terminal domain"/>
    <property type="match status" value="1"/>
</dbReference>
<evidence type="ECO:0000256" key="9">
    <source>
        <dbReference type="PIRSR" id="PIRSR604450-51"/>
    </source>
</evidence>
<feature type="domain" description="Tryptophan synthase beta chain-like PALP" evidence="12">
    <location>
        <begin position="387"/>
        <end position="675"/>
    </location>
</feature>
<reference evidence="14 15" key="1">
    <citation type="submission" date="2020-04" db="EMBL/GenBank/DDBJ databases">
        <title>Perkinsus olseni comparative genomics.</title>
        <authorList>
            <person name="Bogema D.R."/>
        </authorList>
    </citation>
    <scope>NUCLEOTIDE SEQUENCE [LARGE SCALE GENOMIC DNA]</scope>
    <source>
        <strain evidence="14 15">ATCC PRA-207</strain>
    </source>
</reference>
<evidence type="ECO:0000256" key="2">
    <source>
        <dbReference type="ARBA" id="ARBA00004979"/>
    </source>
</evidence>
<dbReference type="InterPro" id="IPR001926">
    <property type="entry name" value="TrpB-like_PALP"/>
</dbReference>
<proteinExistence type="inferred from homology"/>
<keyword evidence="11" id="KW-1133">Transmembrane helix</keyword>
<gene>
    <name evidence="14" type="primary">THNSL1_2</name>
    <name evidence="14" type="ORF">FOZ63_029935</name>
</gene>
<dbReference type="InterPro" id="IPR029144">
    <property type="entry name" value="Thr_synth_N"/>
</dbReference>
<feature type="modified residue" description="N6-(pyridoxal phosphate)lysine" evidence="9">
    <location>
        <position position="398"/>
    </location>
</feature>
<dbReference type="CDD" id="cd01560">
    <property type="entry name" value="Thr-synth_2"/>
    <property type="match status" value="1"/>
</dbReference>
<evidence type="ECO:0000259" key="13">
    <source>
        <dbReference type="Pfam" id="PF14821"/>
    </source>
</evidence>
<comment type="caution">
    <text evidence="14">The sequence shown here is derived from an EMBL/GenBank/DDBJ whole genome shotgun (WGS) entry which is preliminary data.</text>
</comment>